<dbReference type="Proteomes" id="UP000078397">
    <property type="component" value="Unassembled WGS sequence"/>
</dbReference>
<gene>
    <name evidence="2" type="ORF">VFPPC_18117</name>
</gene>
<protein>
    <submittedName>
        <fullName evidence="2">Uncharacterized protein</fullName>
    </submittedName>
</protein>
<comment type="caution">
    <text evidence="2">The sequence shown here is derived from an EMBL/GenBank/DDBJ whole genome shotgun (WGS) entry which is preliminary data.</text>
</comment>
<evidence type="ECO:0000256" key="1">
    <source>
        <dbReference type="SAM" id="Phobius"/>
    </source>
</evidence>
<evidence type="ECO:0000313" key="3">
    <source>
        <dbReference type="Proteomes" id="UP000078397"/>
    </source>
</evidence>
<dbReference type="RefSeq" id="XP_022285185.1">
    <property type="nucleotide sequence ID" value="XM_022429773.1"/>
</dbReference>
<dbReference type="GeneID" id="33936982"/>
<proteinExistence type="predicted"/>
<accession>A0A219AQW3</accession>
<evidence type="ECO:0000313" key="2">
    <source>
        <dbReference type="EMBL" id="OWT42704.1"/>
    </source>
</evidence>
<dbReference type="KEGG" id="pchm:VFPPC_18117"/>
<dbReference type="AlphaFoldDB" id="A0A219AQW3"/>
<keyword evidence="3" id="KW-1185">Reference proteome</keyword>
<keyword evidence="1" id="KW-0472">Membrane</keyword>
<feature type="transmembrane region" description="Helical" evidence="1">
    <location>
        <begin position="64"/>
        <end position="86"/>
    </location>
</feature>
<reference evidence="2 3" key="1">
    <citation type="journal article" date="2016" name="PLoS Pathog.">
        <title>Biosynthesis of antibiotic leucinostatins in bio-control fungus Purpureocillium lilacinum and their inhibition on phytophthora revealed by genome mining.</title>
        <authorList>
            <person name="Wang G."/>
            <person name="Liu Z."/>
            <person name="Lin R."/>
            <person name="Li E."/>
            <person name="Mao Z."/>
            <person name="Ling J."/>
            <person name="Yang Y."/>
            <person name="Yin W.B."/>
            <person name="Xie B."/>
        </authorList>
    </citation>
    <scope>NUCLEOTIDE SEQUENCE [LARGE SCALE GENOMIC DNA]</scope>
    <source>
        <strain evidence="2">170</strain>
    </source>
</reference>
<keyword evidence="1" id="KW-0812">Transmembrane</keyword>
<keyword evidence="1" id="KW-1133">Transmembrane helix</keyword>
<name>A0A219AQW3_METCM</name>
<sequence>MAHDSASACWTLPSGAPQAVGLSWVFMDRLCLDDKTLNRYLTQTAGYRTGSGSVIGSFLSGSGITVILSVLALTQVLVALRCFGLLSPGLDMQAGKNENPGAISARATIKA</sequence>
<organism evidence="2 3">
    <name type="scientific">Pochonia chlamydosporia 170</name>
    <dbReference type="NCBI Taxonomy" id="1380566"/>
    <lineage>
        <taxon>Eukaryota</taxon>
        <taxon>Fungi</taxon>
        <taxon>Dikarya</taxon>
        <taxon>Ascomycota</taxon>
        <taxon>Pezizomycotina</taxon>
        <taxon>Sordariomycetes</taxon>
        <taxon>Hypocreomycetidae</taxon>
        <taxon>Hypocreales</taxon>
        <taxon>Clavicipitaceae</taxon>
        <taxon>Pochonia</taxon>
    </lineage>
</organism>
<dbReference type="EMBL" id="LSBJ02000007">
    <property type="protein sequence ID" value="OWT42704.1"/>
    <property type="molecule type" value="Genomic_DNA"/>
</dbReference>